<sequence length="142" mass="16064">MNHLKLILFSICIAASYYALTISAIGIAAAGKILWWFSPKEHFHLYHILQNFIGIGIAALIPAYLVYSYEPKRSWLSIAIVILGSILFHGNINYIPFDPNGFLRFFNSTIVYGDIGSYGVALAIVFLPILWLLVFKRITRQL</sequence>
<dbReference type="RefSeq" id="WP_212595742.1">
    <property type="nucleotide sequence ID" value="NZ_CP073587.1"/>
</dbReference>
<keyword evidence="1" id="KW-0812">Transmembrane</keyword>
<keyword evidence="1" id="KW-0472">Membrane</keyword>
<dbReference type="Proteomes" id="UP000679575">
    <property type="component" value="Chromosome"/>
</dbReference>
<dbReference type="EMBL" id="CP073587">
    <property type="protein sequence ID" value="QUN06732.1"/>
    <property type="molecule type" value="Genomic_DNA"/>
</dbReference>
<proteinExistence type="predicted"/>
<accession>A0ABX7YVJ1</accession>
<reference evidence="2 3" key="1">
    <citation type="submission" date="2021-04" db="EMBL/GenBank/DDBJ databases">
        <title>Novel species identification of genus Shewanella.</title>
        <authorList>
            <person name="Liu G."/>
        </authorList>
    </citation>
    <scope>NUCLEOTIDE SEQUENCE [LARGE SCALE GENOMIC DNA]</scope>
    <source>
        <strain evidence="2 3">FJAT-54481</strain>
    </source>
</reference>
<feature type="transmembrane region" description="Helical" evidence="1">
    <location>
        <begin position="74"/>
        <end position="95"/>
    </location>
</feature>
<organism evidence="2 3">
    <name type="scientific">Shewanella yunxiaonensis</name>
    <dbReference type="NCBI Taxonomy" id="2829809"/>
    <lineage>
        <taxon>Bacteria</taxon>
        <taxon>Pseudomonadati</taxon>
        <taxon>Pseudomonadota</taxon>
        <taxon>Gammaproteobacteria</taxon>
        <taxon>Alteromonadales</taxon>
        <taxon>Shewanellaceae</taxon>
        <taxon>Shewanella</taxon>
    </lineage>
</organism>
<protein>
    <submittedName>
        <fullName evidence="2">Uncharacterized protein</fullName>
    </submittedName>
</protein>
<feature type="transmembrane region" description="Helical" evidence="1">
    <location>
        <begin position="48"/>
        <end position="67"/>
    </location>
</feature>
<keyword evidence="3" id="KW-1185">Reference proteome</keyword>
<name>A0ABX7YVJ1_9GAMM</name>
<gene>
    <name evidence="2" type="ORF">KDN34_04590</name>
</gene>
<feature type="transmembrane region" description="Helical" evidence="1">
    <location>
        <begin position="115"/>
        <end position="135"/>
    </location>
</feature>
<evidence type="ECO:0000256" key="1">
    <source>
        <dbReference type="SAM" id="Phobius"/>
    </source>
</evidence>
<evidence type="ECO:0000313" key="2">
    <source>
        <dbReference type="EMBL" id="QUN06732.1"/>
    </source>
</evidence>
<keyword evidence="1" id="KW-1133">Transmembrane helix</keyword>
<feature type="transmembrane region" description="Helical" evidence="1">
    <location>
        <begin position="7"/>
        <end position="36"/>
    </location>
</feature>
<evidence type="ECO:0000313" key="3">
    <source>
        <dbReference type="Proteomes" id="UP000679575"/>
    </source>
</evidence>